<keyword evidence="2" id="KW-1185">Reference proteome</keyword>
<dbReference type="AlphaFoldDB" id="A0A226DSY2"/>
<gene>
    <name evidence="1" type="ORF">Fcan01_17087</name>
</gene>
<organism evidence="1 2">
    <name type="scientific">Folsomia candida</name>
    <name type="common">Springtail</name>
    <dbReference type="NCBI Taxonomy" id="158441"/>
    <lineage>
        <taxon>Eukaryota</taxon>
        <taxon>Metazoa</taxon>
        <taxon>Ecdysozoa</taxon>
        <taxon>Arthropoda</taxon>
        <taxon>Hexapoda</taxon>
        <taxon>Collembola</taxon>
        <taxon>Entomobryomorpha</taxon>
        <taxon>Isotomoidea</taxon>
        <taxon>Isotomidae</taxon>
        <taxon>Proisotominae</taxon>
        <taxon>Folsomia</taxon>
    </lineage>
</organism>
<dbReference type="Proteomes" id="UP000198287">
    <property type="component" value="Unassembled WGS sequence"/>
</dbReference>
<dbReference type="EMBL" id="LNIX01000012">
    <property type="protein sequence ID" value="OXA47797.1"/>
    <property type="molecule type" value="Genomic_DNA"/>
</dbReference>
<name>A0A226DSY2_FOLCA</name>
<sequence length="187" mass="20708">MRHLNSISWKSYHCRNSTTCLDAPYIAHGTNSTCIPVPVGTNNTRIHVTRYGDANQVEARIVFFPEVGFTGESFSSLPTAPLNSTTRQARSYFFTGPNSWQYRRSYSGFGGICLNATEEVYRRGYGFTYQTNVDIEVGWAKHVCTLFPTVPTTTTTVRATTSGGSSSDKHGVYLLVIAVVGLVRIQF</sequence>
<evidence type="ECO:0000313" key="2">
    <source>
        <dbReference type="Proteomes" id="UP000198287"/>
    </source>
</evidence>
<reference evidence="1 2" key="1">
    <citation type="submission" date="2015-12" db="EMBL/GenBank/DDBJ databases">
        <title>The genome of Folsomia candida.</title>
        <authorList>
            <person name="Faddeeva A."/>
            <person name="Derks M.F."/>
            <person name="Anvar Y."/>
            <person name="Smit S."/>
            <person name="Van Straalen N."/>
            <person name="Roelofs D."/>
        </authorList>
    </citation>
    <scope>NUCLEOTIDE SEQUENCE [LARGE SCALE GENOMIC DNA]</scope>
    <source>
        <strain evidence="1 2">VU population</strain>
        <tissue evidence="1">Whole body</tissue>
    </source>
</reference>
<protein>
    <submittedName>
        <fullName evidence="1">Uncharacterized protein</fullName>
    </submittedName>
</protein>
<proteinExistence type="predicted"/>
<evidence type="ECO:0000313" key="1">
    <source>
        <dbReference type="EMBL" id="OXA47797.1"/>
    </source>
</evidence>
<comment type="caution">
    <text evidence="1">The sequence shown here is derived from an EMBL/GenBank/DDBJ whole genome shotgun (WGS) entry which is preliminary data.</text>
</comment>
<accession>A0A226DSY2</accession>